<keyword evidence="1" id="KW-0812">Transmembrane</keyword>
<feature type="transmembrane region" description="Helical" evidence="1">
    <location>
        <begin position="12"/>
        <end position="34"/>
    </location>
</feature>
<evidence type="ECO:0000313" key="3">
    <source>
        <dbReference type="Proteomes" id="UP000228767"/>
    </source>
</evidence>
<keyword evidence="1" id="KW-1133">Transmembrane helix</keyword>
<comment type="caution">
    <text evidence="2">The sequence shown here is derived from an EMBL/GenBank/DDBJ whole genome shotgun (WGS) entry which is preliminary data.</text>
</comment>
<evidence type="ECO:0000256" key="1">
    <source>
        <dbReference type="SAM" id="Phobius"/>
    </source>
</evidence>
<name>A0A2H0RFG2_9BACT</name>
<reference evidence="2 3" key="1">
    <citation type="submission" date="2017-09" db="EMBL/GenBank/DDBJ databases">
        <title>Depth-based differentiation of microbial function through sediment-hosted aquifers and enrichment of novel symbionts in the deep terrestrial subsurface.</title>
        <authorList>
            <person name="Probst A.J."/>
            <person name="Ladd B."/>
            <person name="Jarett J.K."/>
            <person name="Geller-Mcgrath D.E."/>
            <person name="Sieber C.M."/>
            <person name="Emerson J.B."/>
            <person name="Anantharaman K."/>
            <person name="Thomas B.C."/>
            <person name="Malmstrom R."/>
            <person name="Stieglmeier M."/>
            <person name="Klingl A."/>
            <person name="Woyke T."/>
            <person name="Ryan C.M."/>
            <person name="Banfield J.F."/>
        </authorList>
    </citation>
    <scope>NUCLEOTIDE SEQUENCE [LARGE SCALE GENOMIC DNA]</scope>
    <source>
        <strain evidence="2">CG10_big_fil_rev_8_21_14_0_10_51_16</strain>
    </source>
</reference>
<accession>A0A2H0RFG2</accession>
<sequence>MEEAIARSDVFFFVTTISVILVTACVLAVLIYLAGILRNIKSLSDLVKEEGELIRQDITDARMNVRERGFELRILSTLFNSFIKRRRERKRKRSTKKEEPE</sequence>
<keyword evidence="1" id="KW-0472">Membrane</keyword>
<dbReference type="Proteomes" id="UP000228767">
    <property type="component" value="Unassembled WGS sequence"/>
</dbReference>
<dbReference type="AlphaFoldDB" id="A0A2H0RFG2"/>
<proteinExistence type="predicted"/>
<evidence type="ECO:0000313" key="2">
    <source>
        <dbReference type="EMBL" id="PIR45279.1"/>
    </source>
</evidence>
<organism evidence="2 3">
    <name type="scientific">Candidatus Vogelbacteria bacterium CG10_big_fil_rev_8_21_14_0_10_51_16</name>
    <dbReference type="NCBI Taxonomy" id="1975045"/>
    <lineage>
        <taxon>Bacteria</taxon>
        <taxon>Candidatus Vogeliibacteriota</taxon>
    </lineage>
</organism>
<dbReference type="PROSITE" id="PS51257">
    <property type="entry name" value="PROKAR_LIPOPROTEIN"/>
    <property type="match status" value="1"/>
</dbReference>
<dbReference type="EMBL" id="PCYI01000001">
    <property type="protein sequence ID" value="PIR45279.1"/>
    <property type="molecule type" value="Genomic_DNA"/>
</dbReference>
<protein>
    <submittedName>
        <fullName evidence="2">Uncharacterized protein</fullName>
    </submittedName>
</protein>
<gene>
    <name evidence="2" type="ORF">COV10_00120</name>
</gene>